<protein>
    <submittedName>
        <fullName evidence="1">Uncharacterized protein (DUF2164 family)</fullName>
    </submittedName>
</protein>
<evidence type="ECO:0000313" key="1">
    <source>
        <dbReference type="EMBL" id="MBP1993029.1"/>
    </source>
</evidence>
<evidence type="ECO:0000313" key="2">
    <source>
        <dbReference type="Proteomes" id="UP001519287"/>
    </source>
</evidence>
<gene>
    <name evidence="1" type="ORF">J2Z66_004646</name>
</gene>
<keyword evidence="2" id="KW-1185">Reference proteome</keyword>
<dbReference type="Proteomes" id="UP001519287">
    <property type="component" value="Unassembled WGS sequence"/>
</dbReference>
<dbReference type="EMBL" id="JAGGLB010000016">
    <property type="protein sequence ID" value="MBP1993029.1"/>
    <property type="molecule type" value="Genomic_DNA"/>
</dbReference>
<comment type="caution">
    <text evidence="1">The sequence shown here is derived from an EMBL/GenBank/DDBJ whole genome shotgun (WGS) entry which is preliminary data.</text>
</comment>
<reference evidence="1 2" key="1">
    <citation type="submission" date="2021-03" db="EMBL/GenBank/DDBJ databases">
        <title>Genomic Encyclopedia of Type Strains, Phase IV (KMG-IV): sequencing the most valuable type-strain genomes for metagenomic binning, comparative biology and taxonomic classification.</title>
        <authorList>
            <person name="Goeker M."/>
        </authorList>
    </citation>
    <scope>NUCLEOTIDE SEQUENCE [LARGE SCALE GENOMIC DNA]</scope>
    <source>
        <strain evidence="1 2">DSM 26048</strain>
    </source>
</reference>
<proteinExistence type="predicted"/>
<dbReference type="InterPro" id="IPR018680">
    <property type="entry name" value="DUF2164"/>
</dbReference>
<sequence length="83" mass="9755">MIVIKIPKEDKENLVKRLQNYFYEERSEEIGDLAAEFLLDFMIKEMGPVIYNQAIDDSVKLVGQKMIAMEEDLQSIKQTMKRN</sequence>
<dbReference type="RefSeq" id="WP_209974537.1">
    <property type="nucleotide sequence ID" value="NZ_JAGGLB010000016.1"/>
</dbReference>
<name>A0ABS4J2J4_9BACL</name>
<accession>A0ABS4J2J4</accession>
<organism evidence="1 2">
    <name type="scientific">Paenibacillus eucommiae</name>
    <dbReference type="NCBI Taxonomy" id="1355755"/>
    <lineage>
        <taxon>Bacteria</taxon>
        <taxon>Bacillati</taxon>
        <taxon>Bacillota</taxon>
        <taxon>Bacilli</taxon>
        <taxon>Bacillales</taxon>
        <taxon>Paenibacillaceae</taxon>
        <taxon>Paenibacillus</taxon>
    </lineage>
</organism>
<dbReference type="Pfam" id="PF09932">
    <property type="entry name" value="DUF2164"/>
    <property type="match status" value="1"/>
</dbReference>